<feature type="region of interest" description="Disordered" evidence="1">
    <location>
        <begin position="261"/>
        <end position="281"/>
    </location>
</feature>
<dbReference type="Pfam" id="PF03993">
    <property type="entry name" value="DUF349"/>
    <property type="match status" value="3"/>
</dbReference>
<dbReference type="RefSeq" id="WP_133484084.1">
    <property type="nucleotide sequence ID" value="NZ_SNWH01000022.1"/>
</dbReference>
<name>A0A4R6GZP1_9GAMM</name>
<organism evidence="2 3">
    <name type="scientific">Halomonas ventosae</name>
    <dbReference type="NCBI Taxonomy" id="229007"/>
    <lineage>
        <taxon>Bacteria</taxon>
        <taxon>Pseudomonadati</taxon>
        <taxon>Pseudomonadota</taxon>
        <taxon>Gammaproteobacteria</taxon>
        <taxon>Oceanospirillales</taxon>
        <taxon>Halomonadaceae</taxon>
        <taxon>Halomonas</taxon>
    </lineage>
</organism>
<gene>
    <name evidence="2" type="ORF">DFO68_12224</name>
</gene>
<dbReference type="Proteomes" id="UP000295150">
    <property type="component" value="Unassembled WGS sequence"/>
</dbReference>
<keyword evidence="3" id="KW-1185">Reference proteome</keyword>
<dbReference type="SUPFAM" id="SSF48371">
    <property type="entry name" value="ARM repeat"/>
    <property type="match status" value="1"/>
</dbReference>
<dbReference type="InterPro" id="IPR007139">
    <property type="entry name" value="DUF349"/>
</dbReference>
<protein>
    <submittedName>
        <fullName evidence="2">Uncharacterized protein DUF349</fullName>
    </submittedName>
</protein>
<evidence type="ECO:0000313" key="2">
    <source>
        <dbReference type="EMBL" id="TDO01130.1"/>
    </source>
</evidence>
<sequence length="930" mass="106386">MSGLLRRLFAPRWNHPDPEVRRQAVGRLDPTHDDQRQTLEQLARDPQPQVREAALSRLQNPERLLAMYQQGDASPELRHHLAAMLVGQRGQHDLPTRIALVERLEDPELLNDVALRGDNQQLRLAALARLDAEEHLIRQACDNGIAAVRHAAAARIESEAGLSRLVQGARRDRQVARMARERLNRLRADAASLAAAHQRREALLETLEQHAASPWEPLYAGRFRHLKREWSKLEDQPDAQQEQRFQEACLRCRKVIGDHEAQEHARHVDDRQRESADQTRQALVEALEESLASLHQSDRLTDQDIASLRAQKRLLAARWQALSEQHLADEALRERYDQALAAYEDIVQARVRLEERAEAIEQALTDGDDQRLEALVEACGWPAGLAPAPLLQRAHQRLASERSRKDDDLNARMSRFVEELDQLERLLESGAFKGASRLQQDLRQQADRLPQAPLQPHQARLKRLTARLAELRDWRGFVAGPKRDQLCIAIEELANNATLSEAELDRHHRQLVKEWKALGNAAANRQQSERFRAASERIHQRLAPWREHQQAERQRNLEAREALCEQLETLLEQPAHEADPDALREIRDRSQEQWRRLAPVPRDKADTLGRRFGRIRHDLQALIERRAGEIAEAKRELIEQTRALLDQDMHSTRRAEQAKALQRRWRELGRAPKGEEQALWREFRSLCDNIFASREAARDDQAQRNRARLEAMQSLIDRLDSWHPTHSHEAGMLDEAVREATALEPLPSGRRSEGMRRRWAGIVRARRERLARLSLAEEAQRWQAIRPLLNAHLQADARYLAGGSAEQIALPAELTLSNALRQAHEHRNAARTSKADHSADQAVVERLARLRAHLSLLAGGRGNRRDDPLRLAIQVERLNDTLGQQTTRTEELRQILAGLLANGPMPEGLWAREVGELDRLLESLAELPPS</sequence>
<dbReference type="AlphaFoldDB" id="A0A4R6GZP1"/>
<dbReference type="OrthoDB" id="5523335at2"/>
<evidence type="ECO:0000313" key="3">
    <source>
        <dbReference type="Proteomes" id="UP000295150"/>
    </source>
</evidence>
<dbReference type="InterPro" id="IPR016024">
    <property type="entry name" value="ARM-type_fold"/>
</dbReference>
<accession>A0A4R6GZP1</accession>
<proteinExistence type="predicted"/>
<reference evidence="2 3" key="1">
    <citation type="submission" date="2019-03" db="EMBL/GenBank/DDBJ databases">
        <title>Freshwater and sediment microbial communities from various areas in North America, analyzing microbe dynamics in response to fracking.</title>
        <authorList>
            <person name="Lamendella R."/>
        </authorList>
    </citation>
    <scope>NUCLEOTIDE SEQUENCE [LARGE SCALE GENOMIC DNA]</scope>
    <source>
        <strain evidence="2 3">1_TX</strain>
    </source>
</reference>
<dbReference type="EMBL" id="SNWH01000022">
    <property type="protein sequence ID" value="TDO01130.1"/>
    <property type="molecule type" value="Genomic_DNA"/>
</dbReference>
<feature type="compositionally biased region" description="Basic and acidic residues" evidence="1">
    <location>
        <begin position="261"/>
        <end position="277"/>
    </location>
</feature>
<evidence type="ECO:0000256" key="1">
    <source>
        <dbReference type="SAM" id="MobiDB-lite"/>
    </source>
</evidence>
<comment type="caution">
    <text evidence="2">The sequence shown here is derived from an EMBL/GenBank/DDBJ whole genome shotgun (WGS) entry which is preliminary data.</text>
</comment>